<dbReference type="Pfam" id="PF03067">
    <property type="entry name" value="LPMO_10"/>
    <property type="match status" value="1"/>
</dbReference>
<dbReference type="PANTHER" id="PTHR34823:SF1">
    <property type="entry name" value="CHITIN-BINDING TYPE-4 DOMAIN-CONTAINING PROTEIN"/>
    <property type="match status" value="1"/>
</dbReference>
<organism evidence="4 5">
    <name type="scientific">Amycolatopsis heterodermiae</name>
    <dbReference type="NCBI Taxonomy" id="3110235"/>
    <lineage>
        <taxon>Bacteria</taxon>
        <taxon>Bacillati</taxon>
        <taxon>Actinomycetota</taxon>
        <taxon>Actinomycetes</taxon>
        <taxon>Pseudonocardiales</taxon>
        <taxon>Pseudonocardiaceae</taxon>
        <taxon>Amycolatopsis</taxon>
    </lineage>
</organism>
<dbReference type="RefSeq" id="WP_323325484.1">
    <property type="nucleotide sequence ID" value="NZ_JAYFSI010000001.1"/>
</dbReference>
<keyword evidence="1 2" id="KW-0732">Signal</keyword>
<name>A0ABU5R195_9PSEU</name>
<dbReference type="SUPFAM" id="SSF81296">
    <property type="entry name" value="E set domains"/>
    <property type="match status" value="1"/>
</dbReference>
<proteinExistence type="predicted"/>
<dbReference type="PANTHER" id="PTHR34823">
    <property type="entry name" value="GLCNAC-BINDING PROTEIN A"/>
    <property type="match status" value="1"/>
</dbReference>
<dbReference type="InterPro" id="IPR051024">
    <property type="entry name" value="GlcNAc_Chitin_IntDeg"/>
</dbReference>
<evidence type="ECO:0000256" key="1">
    <source>
        <dbReference type="ARBA" id="ARBA00022729"/>
    </source>
</evidence>
<feature type="signal peptide" evidence="2">
    <location>
        <begin position="1"/>
        <end position="25"/>
    </location>
</feature>
<sequence>MVKKLVLAVVAALALPFLVTGVAWGHGYTTTPPSRAYKCKTGAVTNCGAIQYEPQSTEGPKNFPGGGPADGKLCSAGVARFAELDDQRGGTWPTTKLTSGATYTFNWTLTAAHATTSFRYFVTKNGWNPSAPLSRAQLDTTPFLTVPFNGQRPGTTVSHSGKLPSGKSGRHMILAVWDIADTANAFYQCSDVTF</sequence>
<dbReference type="EMBL" id="JAYFSI010000001">
    <property type="protein sequence ID" value="MEA5359967.1"/>
    <property type="molecule type" value="Genomic_DNA"/>
</dbReference>
<feature type="domain" description="Chitin-binding type-4" evidence="3">
    <location>
        <begin position="26"/>
        <end position="192"/>
    </location>
</feature>
<dbReference type="Gene3D" id="2.70.50.50">
    <property type="entry name" value="chitin-binding protein cbp21"/>
    <property type="match status" value="1"/>
</dbReference>
<comment type="caution">
    <text evidence="4">The sequence shown here is derived from an EMBL/GenBank/DDBJ whole genome shotgun (WGS) entry which is preliminary data.</text>
</comment>
<evidence type="ECO:0000313" key="5">
    <source>
        <dbReference type="Proteomes" id="UP001304298"/>
    </source>
</evidence>
<dbReference type="Proteomes" id="UP001304298">
    <property type="component" value="Unassembled WGS sequence"/>
</dbReference>
<dbReference type="InterPro" id="IPR014756">
    <property type="entry name" value="Ig_E-set"/>
</dbReference>
<keyword evidence="5" id="KW-1185">Reference proteome</keyword>
<keyword evidence="4" id="KW-0503">Monooxygenase</keyword>
<reference evidence="4 5" key="1">
    <citation type="submission" date="2023-12" db="EMBL/GenBank/DDBJ databases">
        <title>Amycolatopsis sp. V23-08.</title>
        <authorList>
            <person name="Somphong A."/>
        </authorList>
    </citation>
    <scope>NUCLEOTIDE SEQUENCE [LARGE SCALE GENOMIC DNA]</scope>
    <source>
        <strain evidence="4 5">V23-08</strain>
    </source>
</reference>
<dbReference type="InterPro" id="IPR004302">
    <property type="entry name" value="Cellulose/chitin-bd_N"/>
</dbReference>
<keyword evidence="4" id="KW-0560">Oxidoreductase</keyword>
<feature type="chain" id="PRO_5045686728" evidence="2">
    <location>
        <begin position="26"/>
        <end position="194"/>
    </location>
</feature>
<evidence type="ECO:0000256" key="2">
    <source>
        <dbReference type="SAM" id="SignalP"/>
    </source>
</evidence>
<dbReference type="GO" id="GO:0004497">
    <property type="term" value="F:monooxygenase activity"/>
    <property type="evidence" value="ECO:0007669"/>
    <property type="project" value="UniProtKB-KW"/>
</dbReference>
<evidence type="ECO:0000313" key="4">
    <source>
        <dbReference type="EMBL" id="MEA5359967.1"/>
    </source>
</evidence>
<gene>
    <name evidence="4" type="ORF">VA596_10495</name>
</gene>
<dbReference type="CDD" id="cd21177">
    <property type="entry name" value="LPMO_AA10"/>
    <property type="match status" value="1"/>
</dbReference>
<protein>
    <submittedName>
        <fullName evidence="4">Lytic polysaccharide monooxygenase</fullName>
    </submittedName>
</protein>
<accession>A0ABU5R195</accession>
<evidence type="ECO:0000259" key="3">
    <source>
        <dbReference type="Pfam" id="PF03067"/>
    </source>
</evidence>